<reference evidence="1 2" key="1">
    <citation type="journal article" date="2017" name="BMC Biol.">
        <title>Genomic innovations, transcriptional plasticity and gene loss underlying the evolution and divergence of two highly polyphagous and invasive Helicoverpa pest species.</title>
        <authorList>
            <person name="Pearce S.L."/>
            <person name="Clarke D.F."/>
            <person name="East P.D."/>
            <person name="Elfekih S."/>
            <person name="Gordon K.H."/>
            <person name="Jermiin L.S."/>
            <person name="McGaughran A."/>
            <person name="Oakeshott J.G."/>
            <person name="Papanikolaou A."/>
            <person name="Perera O.P."/>
            <person name="Rane R.V."/>
            <person name="Richards S."/>
            <person name="Tay W.T."/>
            <person name="Walsh T.K."/>
            <person name="Anderson A."/>
            <person name="Anderson C.J."/>
            <person name="Asgari S."/>
            <person name="Board P.G."/>
            <person name="Bretschneider A."/>
            <person name="Campbell P.M."/>
            <person name="Chertemps T."/>
            <person name="Christeller J.T."/>
            <person name="Coppin C.W."/>
            <person name="Downes S.J."/>
            <person name="Duan G."/>
            <person name="Farnsworth C.A."/>
            <person name="Good R.T."/>
            <person name="Han L.B."/>
            <person name="Han Y.C."/>
            <person name="Hatje K."/>
            <person name="Horne I."/>
            <person name="Huang Y.P."/>
            <person name="Hughes D.S."/>
            <person name="Jacquin-Joly E."/>
            <person name="James W."/>
            <person name="Jhangiani S."/>
            <person name="Kollmar M."/>
            <person name="Kuwar S.S."/>
            <person name="Li S."/>
            <person name="Liu N.Y."/>
            <person name="Maibeche M.T."/>
            <person name="Miller J.R."/>
            <person name="Montagne N."/>
            <person name="Perry T."/>
            <person name="Qu J."/>
            <person name="Song S.V."/>
            <person name="Sutton G.G."/>
            <person name="Vogel H."/>
            <person name="Walenz B.P."/>
            <person name="Xu W."/>
            <person name="Zhang H.J."/>
            <person name="Zou Z."/>
            <person name="Batterham P."/>
            <person name="Edwards O.R."/>
            <person name="Feyereisen R."/>
            <person name="Gibbs R.A."/>
            <person name="Heckel D.G."/>
            <person name="McGrath A."/>
            <person name="Robin C."/>
            <person name="Scherer S.E."/>
            <person name="Worley K.C."/>
            <person name="Wu Y.D."/>
        </authorList>
    </citation>
    <scope>NUCLEOTIDE SEQUENCE [LARGE SCALE GENOMIC DNA]</scope>
    <source>
        <strain evidence="1">Harm_GR_Male_#8</strain>
        <tissue evidence="1">Whole organism</tissue>
    </source>
</reference>
<dbReference type="AlphaFoldDB" id="A0A2W1C0D0"/>
<protein>
    <submittedName>
        <fullName evidence="1">Uncharacterized protein</fullName>
    </submittedName>
</protein>
<evidence type="ECO:0000313" key="1">
    <source>
        <dbReference type="EMBL" id="PZC77523.1"/>
    </source>
</evidence>
<gene>
    <name evidence="1" type="primary">HaOG203236</name>
    <name evidence="1" type="ORF">B5X24_HaOG203236</name>
</gene>
<dbReference type="EMBL" id="KZ149927">
    <property type="protein sequence ID" value="PZC77523.1"/>
    <property type="molecule type" value="Genomic_DNA"/>
</dbReference>
<keyword evidence="2" id="KW-1185">Reference proteome</keyword>
<proteinExistence type="predicted"/>
<dbReference type="Proteomes" id="UP000249218">
    <property type="component" value="Unassembled WGS sequence"/>
</dbReference>
<sequence>MPKVRVRTTEKTSWSFDSLDKAVQLIDGGSSIRNAAKMEAIAPAKLAMLIELKSMFQDIPEDCHEFYKNLKSTEGITDDVDGLGGEPDFKMQTDKQLANLANSV</sequence>
<evidence type="ECO:0000313" key="2">
    <source>
        <dbReference type="Proteomes" id="UP000249218"/>
    </source>
</evidence>
<accession>A0A2W1C0D0</accession>
<name>A0A2W1C0D0_HELAM</name>
<organism evidence="1 2">
    <name type="scientific">Helicoverpa armigera</name>
    <name type="common">Cotton bollworm</name>
    <name type="synonym">Heliothis armigera</name>
    <dbReference type="NCBI Taxonomy" id="29058"/>
    <lineage>
        <taxon>Eukaryota</taxon>
        <taxon>Metazoa</taxon>
        <taxon>Ecdysozoa</taxon>
        <taxon>Arthropoda</taxon>
        <taxon>Hexapoda</taxon>
        <taxon>Insecta</taxon>
        <taxon>Pterygota</taxon>
        <taxon>Neoptera</taxon>
        <taxon>Endopterygota</taxon>
        <taxon>Lepidoptera</taxon>
        <taxon>Glossata</taxon>
        <taxon>Ditrysia</taxon>
        <taxon>Noctuoidea</taxon>
        <taxon>Noctuidae</taxon>
        <taxon>Heliothinae</taxon>
        <taxon>Helicoverpa</taxon>
    </lineage>
</organism>